<dbReference type="Pfam" id="PF13646">
    <property type="entry name" value="HEAT_2"/>
    <property type="match status" value="1"/>
</dbReference>
<gene>
    <name evidence="1" type="ORF">S01H1_41921</name>
</gene>
<evidence type="ECO:0000313" key="1">
    <source>
        <dbReference type="EMBL" id="GAG02522.1"/>
    </source>
</evidence>
<evidence type="ECO:0008006" key="2">
    <source>
        <dbReference type="Google" id="ProtNLM"/>
    </source>
</evidence>
<name>X0UTJ7_9ZZZZ</name>
<dbReference type="SUPFAM" id="SSF48371">
    <property type="entry name" value="ARM repeat"/>
    <property type="match status" value="1"/>
</dbReference>
<dbReference type="InterPro" id="IPR011989">
    <property type="entry name" value="ARM-like"/>
</dbReference>
<comment type="caution">
    <text evidence="1">The sequence shown here is derived from an EMBL/GenBank/DDBJ whole genome shotgun (WGS) entry which is preliminary data.</text>
</comment>
<organism evidence="1">
    <name type="scientific">marine sediment metagenome</name>
    <dbReference type="NCBI Taxonomy" id="412755"/>
    <lineage>
        <taxon>unclassified sequences</taxon>
        <taxon>metagenomes</taxon>
        <taxon>ecological metagenomes</taxon>
    </lineage>
</organism>
<reference evidence="1" key="1">
    <citation type="journal article" date="2014" name="Front. Microbiol.">
        <title>High frequency of phylogenetically diverse reductive dehalogenase-homologous genes in deep subseafloor sedimentary metagenomes.</title>
        <authorList>
            <person name="Kawai M."/>
            <person name="Futagami T."/>
            <person name="Toyoda A."/>
            <person name="Takaki Y."/>
            <person name="Nishi S."/>
            <person name="Hori S."/>
            <person name="Arai W."/>
            <person name="Tsubouchi T."/>
            <person name="Morono Y."/>
            <person name="Uchiyama I."/>
            <person name="Ito T."/>
            <person name="Fujiyama A."/>
            <person name="Inagaki F."/>
            <person name="Takami H."/>
        </authorList>
    </citation>
    <scope>NUCLEOTIDE SEQUENCE</scope>
    <source>
        <strain evidence="1">Expedition CK06-06</strain>
    </source>
</reference>
<protein>
    <recommendedName>
        <fullName evidence="2">HEAT repeat domain-containing protein</fullName>
    </recommendedName>
</protein>
<sequence length="219" mass="24405">MARPKSRSRPAVEARVAELAALRKAGGRGAVARFVAALRDPALPVAKTAAMGLCDRGLIVEPLSELLRETDPNLRWRACALAWFFMVRDFVPHLIRALRDPDRMVRAEAAWAMRCASTNAAVAALRRAMGDPERIVAHYAAWVLRRIIRPQHPRLSGLRGLRIPALPLRPERRPRPLRAAPVEDDALAFEQFACSAELPVYRACARARSARLMHIDGYP</sequence>
<proteinExistence type="predicted"/>
<feature type="non-terminal residue" evidence="1">
    <location>
        <position position="219"/>
    </location>
</feature>
<dbReference type="AlphaFoldDB" id="X0UTJ7"/>
<dbReference type="EMBL" id="BARS01026609">
    <property type="protein sequence ID" value="GAG02522.1"/>
    <property type="molecule type" value="Genomic_DNA"/>
</dbReference>
<dbReference type="InterPro" id="IPR016024">
    <property type="entry name" value="ARM-type_fold"/>
</dbReference>
<accession>X0UTJ7</accession>
<dbReference type="Gene3D" id="1.25.10.10">
    <property type="entry name" value="Leucine-rich Repeat Variant"/>
    <property type="match status" value="1"/>
</dbReference>